<evidence type="ECO:0000256" key="8">
    <source>
        <dbReference type="ARBA" id="ARBA00023224"/>
    </source>
</evidence>
<dbReference type="GO" id="GO:0005737">
    <property type="term" value="C:cytoplasm"/>
    <property type="evidence" value="ECO:0007669"/>
    <property type="project" value="TreeGrafter"/>
</dbReference>
<reference evidence="13" key="1">
    <citation type="submission" date="2022-11" db="UniProtKB">
        <authorList>
            <consortium name="WormBaseParasite"/>
        </authorList>
    </citation>
    <scope>IDENTIFICATION</scope>
</reference>
<evidence type="ECO:0000256" key="10">
    <source>
        <dbReference type="PIRSR" id="PIRSR601019-1"/>
    </source>
</evidence>
<proteinExistence type="predicted"/>
<dbReference type="GO" id="GO:0005525">
    <property type="term" value="F:GTP binding"/>
    <property type="evidence" value="ECO:0007669"/>
    <property type="project" value="UniProtKB-KW"/>
</dbReference>
<feature type="binding site" evidence="11">
    <location>
        <position position="153"/>
    </location>
    <ligand>
        <name>Mg(2+)</name>
        <dbReference type="ChEBI" id="CHEBI:18420"/>
    </ligand>
</feature>
<keyword evidence="9" id="KW-0449">Lipoprotein</keyword>
<dbReference type="Proteomes" id="UP000887566">
    <property type="component" value="Unplaced"/>
</dbReference>
<dbReference type="FunFam" id="3.40.50.300:FF:000692">
    <property type="entry name" value="Guanine nucleotide-binding protein subunit alpha"/>
    <property type="match status" value="1"/>
</dbReference>
<keyword evidence="8" id="KW-0807">Transducer</keyword>
<evidence type="ECO:0000256" key="9">
    <source>
        <dbReference type="ARBA" id="ARBA00023288"/>
    </source>
</evidence>
<evidence type="ECO:0000256" key="7">
    <source>
        <dbReference type="ARBA" id="ARBA00023139"/>
    </source>
</evidence>
<dbReference type="GO" id="GO:0007010">
    <property type="term" value="P:cytoskeleton organization"/>
    <property type="evidence" value="ECO:0007669"/>
    <property type="project" value="UniProtKB-ARBA"/>
</dbReference>
<evidence type="ECO:0000313" key="13">
    <source>
        <dbReference type="WBParaSite" id="PSAMB.scaffold823size40817.g9023.t1"/>
    </source>
</evidence>
<evidence type="ECO:0000256" key="2">
    <source>
        <dbReference type="ARBA" id="ARBA00022707"/>
    </source>
</evidence>
<dbReference type="SUPFAM" id="SSF52540">
    <property type="entry name" value="P-loop containing nucleoside triphosphate hydrolases"/>
    <property type="match status" value="1"/>
</dbReference>
<keyword evidence="3 11" id="KW-0479">Metal-binding</keyword>
<dbReference type="PRINTS" id="PR00318">
    <property type="entry name" value="GPROTEINA"/>
</dbReference>
<keyword evidence="6 10" id="KW-0342">GTP-binding</keyword>
<organism evidence="12 13">
    <name type="scientific">Plectus sambesii</name>
    <dbReference type="NCBI Taxonomy" id="2011161"/>
    <lineage>
        <taxon>Eukaryota</taxon>
        <taxon>Metazoa</taxon>
        <taxon>Ecdysozoa</taxon>
        <taxon>Nematoda</taxon>
        <taxon>Chromadorea</taxon>
        <taxon>Plectida</taxon>
        <taxon>Plectina</taxon>
        <taxon>Plectoidea</taxon>
        <taxon>Plectidae</taxon>
        <taxon>Plectus</taxon>
    </lineage>
</organism>
<dbReference type="GO" id="GO:0007188">
    <property type="term" value="P:adenylate cyclase-modulating G protein-coupled receptor signaling pathway"/>
    <property type="evidence" value="ECO:0007669"/>
    <property type="project" value="TreeGrafter"/>
</dbReference>
<evidence type="ECO:0000256" key="1">
    <source>
        <dbReference type="ARBA" id="ARBA00011356"/>
    </source>
</evidence>
<keyword evidence="4 10" id="KW-0547">Nucleotide-binding</keyword>
<dbReference type="Gene3D" id="3.40.50.300">
    <property type="entry name" value="P-loop containing nucleotide triphosphate hydrolases"/>
    <property type="match status" value="2"/>
</dbReference>
<dbReference type="GO" id="GO:0031683">
    <property type="term" value="F:G-protein beta/gamma-subunit complex binding"/>
    <property type="evidence" value="ECO:0007669"/>
    <property type="project" value="InterPro"/>
</dbReference>
<sequence length="326" mass="37159">MGLCDSKEEDKGEAKIVNKIIEKQIVQDERATKLQVKLLLLGPGESGKSTVLKQMRIIHDNGFTEAEMLSRASAVYSNTVQSMAMLLQGMQKLHLRLESVEREADARVVLDVVESETDSEPFTREFFLDSIDRINAKNFVPTTQDVLMTRVPTIGVSEVDFKMKELLFRVFDVGGQKSERRKWIHCFDNVNAIIFIVAISEYDQTLREDAETNRMVDSMQLFRDICNNQFFIQTSMILFLNKKDLFEEKIARVSIKVAFPEYDGPSTFDATSDYIQQKFENLNANEEEKSIYVHLTCATDTNQVQLVLESVIDMLVGQNLRGTGVV</sequence>
<evidence type="ECO:0000256" key="4">
    <source>
        <dbReference type="ARBA" id="ARBA00022741"/>
    </source>
</evidence>
<feature type="binding site" evidence="11">
    <location>
        <position position="49"/>
    </location>
    <ligand>
        <name>Mg(2+)</name>
        <dbReference type="ChEBI" id="CHEBI:18420"/>
    </ligand>
</feature>
<dbReference type="PANTHER" id="PTHR10218:SF362">
    <property type="entry name" value="G PROTEIN ALPHA O SUBUNIT"/>
    <property type="match status" value="1"/>
</dbReference>
<dbReference type="WBParaSite" id="PSAMB.scaffold823size40817.g9023.t1">
    <property type="protein sequence ID" value="PSAMB.scaffold823size40817.g9023.t1"/>
    <property type="gene ID" value="PSAMB.scaffold823size40817.g9023"/>
</dbReference>
<dbReference type="AlphaFoldDB" id="A0A914XGS7"/>
<feature type="binding site" evidence="10">
    <location>
        <begin position="45"/>
        <end position="50"/>
    </location>
    <ligand>
        <name>GTP</name>
        <dbReference type="ChEBI" id="CHEBI:37565"/>
    </ligand>
</feature>
<evidence type="ECO:0000256" key="3">
    <source>
        <dbReference type="ARBA" id="ARBA00022723"/>
    </source>
</evidence>
<dbReference type="Pfam" id="PF00503">
    <property type="entry name" value="G-alpha"/>
    <property type="match status" value="1"/>
</dbReference>
<feature type="binding site" evidence="10">
    <location>
        <begin position="172"/>
        <end position="176"/>
    </location>
    <ligand>
        <name>GTP</name>
        <dbReference type="ChEBI" id="CHEBI:37565"/>
    </ligand>
</feature>
<name>A0A914XGS7_9BILA</name>
<comment type="subunit">
    <text evidence="1">G proteins are composed of 3 units; alpha, beta and gamma. The alpha chain contains the guanine nucleotide binding site.</text>
</comment>
<dbReference type="GO" id="GO:0005834">
    <property type="term" value="C:heterotrimeric G-protein complex"/>
    <property type="evidence" value="ECO:0007669"/>
    <property type="project" value="TreeGrafter"/>
</dbReference>
<dbReference type="InterPro" id="IPR027417">
    <property type="entry name" value="P-loop_NTPase"/>
</dbReference>
<keyword evidence="5 11" id="KW-0460">Magnesium</keyword>
<dbReference type="SMART" id="SM00275">
    <property type="entry name" value="G_alpha"/>
    <property type="match status" value="1"/>
</dbReference>
<dbReference type="PANTHER" id="PTHR10218">
    <property type="entry name" value="GTP-BINDING PROTEIN ALPHA SUBUNIT"/>
    <property type="match status" value="1"/>
</dbReference>
<dbReference type="SUPFAM" id="SSF47895">
    <property type="entry name" value="Transducin (alpha subunit), insertion domain"/>
    <property type="match status" value="1"/>
</dbReference>
<feature type="binding site" evidence="10">
    <location>
        <begin position="241"/>
        <end position="244"/>
    </location>
    <ligand>
        <name>GTP</name>
        <dbReference type="ChEBI" id="CHEBI:37565"/>
    </ligand>
</feature>
<dbReference type="GO" id="GO:0046872">
    <property type="term" value="F:metal ion binding"/>
    <property type="evidence" value="ECO:0007669"/>
    <property type="project" value="UniProtKB-KW"/>
</dbReference>
<dbReference type="InterPro" id="IPR011025">
    <property type="entry name" value="GproteinA_insert"/>
</dbReference>
<keyword evidence="12" id="KW-1185">Reference proteome</keyword>
<dbReference type="CDD" id="cd00066">
    <property type="entry name" value="G-alpha"/>
    <property type="match status" value="1"/>
</dbReference>
<feature type="binding site" evidence="10">
    <location>
        <position position="298"/>
    </location>
    <ligand>
        <name>GTP</name>
        <dbReference type="ChEBI" id="CHEBI:37565"/>
    </ligand>
</feature>
<feature type="binding site" evidence="10">
    <location>
        <begin position="147"/>
        <end position="153"/>
    </location>
    <ligand>
        <name>GTP</name>
        <dbReference type="ChEBI" id="CHEBI:37565"/>
    </ligand>
</feature>
<protein>
    <submittedName>
        <fullName evidence="13">Uncharacterized protein</fullName>
    </submittedName>
</protein>
<evidence type="ECO:0000313" key="12">
    <source>
        <dbReference type="Proteomes" id="UP000887566"/>
    </source>
</evidence>
<dbReference type="GO" id="GO:0003924">
    <property type="term" value="F:GTPase activity"/>
    <property type="evidence" value="ECO:0007669"/>
    <property type="project" value="InterPro"/>
</dbReference>
<accession>A0A914XGS7</accession>
<keyword evidence="2" id="KW-0519">Myristate</keyword>
<dbReference type="InterPro" id="IPR001019">
    <property type="entry name" value="Gprotein_alpha_su"/>
</dbReference>
<dbReference type="FunFam" id="3.40.50.300:FF:002307">
    <property type="entry name" value="Guanine nucleotide-binding protein G(k) subunit alpha"/>
    <property type="match status" value="1"/>
</dbReference>
<evidence type="ECO:0000256" key="6">
    <source>
        <dbReference type="ARBA" id="ARBA00023134"/>
    </source>
</evidence>
<dbReference type="GO" id="GO:0001664">
    <property type="term" value="F:G protein-coupled receptor binding"/>
    <property type="evidence" value="ECO:0007669"/>
    <property type="project" value="TreeGrafter"/>
</dbReference>
<dbReference type="Gene3D" id="1.10.400.10">
    <property type="entry name" value="GI Alpha 1, domain 2-like"/>
    <property type="match status" value="2"/>
</dbReference>
<keyword evidence="7" id="KW-0564">Palmitate</keyword>
<dbReference type="PROSITE" id="PS51882">
    <property type="entry name" value="G_ALPHA"/>
    <property type="match status" value="1"/>
</dbReference>
<evidence type="ECO:0000256" key="11">
    <source>
        <dbReference type="PIRSR" id="PIRSR601019-2"/>
    </source>
</evidence>
<evidence type="ECO:0000256" key="5">
    <source>
        <dbReference type="ARBA" id="ARBA00022842"/>
    </source>
</evidence>